<evidence type="ECO:0008006" key="21">
    <source>
        <dbReference type="Google" id="ProtNLM"/>
    </source>
</evidence>
<keyword evidence="20" id="KW-1185">Reference proteome</keyword>
<name>A0A0D6MAM3_9BILA</name>
<keyword evidence="4" id="KW-0479">Metal-binding</keyword>
<dbReference type="Pfam" id="PF00105">
    <property type="entry name" value="zf-C4"/>
    <property type="match status" value="1"/>
</dbReference>
<dbReference type="GO" id="GO:0005085">
    <property type="term" value="F:guanyl-nucleotide exchange factor activity"/>
    <property type="evidence" value="ECO:0007669"/>
    <property type="project" value="UniProtKB-KW"/>
</dbReference>
<dbReference type="Gene3D" id="1.10.565.10">
    <property type="entry name" value="Retinoid X Receptor"/>
    <property type="match status" value="1"/>
</dbReference>
<evidence type="ECO:0000259" key="16">
    <source>
        <dbReference type="PROSITE" id="PS50212"/>
    </source>
</evidence>
<dbReference type="Pfam" id="PF00788">
    <property type="entry name" value="RA"/>
    <property type="match status" value="1"/>
</dbReference>
<dbReference type="CDD" id="cd00155">
    <property type="entry name" value="RasGEF"/>
    <property type="match status" value="1"/>
</dbReference>
<keyword evidence="9" id="KW-0804">Transcription</keyword>
<feature type="domain" description="Nuclear receptor" evidence="17">
    <location>
        <begin position="978"/>
        <end position="1027"/>
    </location>
</feature>
<dbReference type="CDD" id="cd06960">
    <property type="entry name" value="NR_DBD_HNF4A"/>
    <property type="match status" value="1"/>
</dbReference>
<dbReference type="SUPFAM" id="SSF54236">
    <property type="entry name" value="Ubiquitin-like"/>
    <property type="match status" value="1"/>
</dbReference>
<feature type="region of interest" description="Disordered" evidence="13">
    <location>
        <begin position="602"/>
        <end position="622"/>
    </location>
</feature>
<evidence type="ECO:0000259" key="17">
    <source>
        <dbReference type="PROSITE" id="PS51030"/>
    </source>
</evidence>
<evidence type="ECO:0000256" key="10">
    <source>
        <dbReference type="ARBA" id="ARBA00023170"/>
    </source>
</evidence>
<keyword evidence="8" id="KW-0238">DNA-binding</keyword>
<dbReference type="GO" id="GO:0000978">
    <property type="term" value="F:RNA polymerase II cis-regulatory region sequence-specific DNA binding"/>
    <property type="evidence" value="ECO:0007669"/>
    <property type="project" value="InterPro"/>
</dbReference>
<gene>
    <name evidence="19" type="ORF">ANCCEY_01235</name>
</gene>
<evidence type="ECO:0000256" key="5">
    <source>
        <dbReference type="ARBA" id="ARBA00022771"/>
    </source>
</evidence>
<dbReference type="SUPFAM" id="SSF48366">
    <property type="entry name" value="Ras GEF"/>
    <property type="match status" value="1"/>
</dbReference>
<dbReference type="Gene3D" id="3.10.20.90">
    <property type="entry name" value="Phosphatidylinositol 3-kinase Catalytic Subunit, Chain A, domain 1"/>
    <property type="match status" value="1"/>
</dbReference>
<keyword evidence="3 12" id="KW-0344">Guanine-nucleotide releasing factor</keyword>
<keyword evidence="11" id="KW-0539">Nucleus</keyword>
<dbReference type="PANTHER" id="PTHR23113:SF312">
    <property type="entry name" value="RAL GUANINE NUCLEOTIDE DISSOCIATION STIMULATOR-LIKE, ISOFORM E"/>
    <property type="match status" value="1"/>
</dbReference>
<feature type="domain" description="Ras-associating" evidence="15">
    <location>
        <begin position="788"/>
        <end position="877"/>
    </location>
</feature>
<feature type="domain" description="NR LBD" evidence="18">
    <location>
        <begin position="1116"/>
        <end position="1350"/>
    </location>
</feature>
<dbReference type="SMART" id="SM00229">
    <property type="entry name" value="RasGEFN"/>
    <property type="match status" value="1"/>
</dbReference>
<keyword evidence="5" id="KW-0863">Zinc-finger</keyword>
<evidence type="ECO:0000259" key="18">
    <source>
        <dbReference type="PROSITE" id="PS51843"/>
    </source>
</evidence>
<evidence type="ECO:0000256" key="3">
    <source>
        <dbReference type="ARBA" id="ARBA00022658"/>
    </source>
</evidence>
<protein>
    <recommendedName>
        <fullName evidence="21">Ligand-binding domain of nuclear hormone receptor</fullName>
    </recommendedName>
</protein>
<dbReference type="InterPro" id="IPR008937">
    <property type="entry name" value="Ras-like_GEF"/>
</dbReference>
<dbReference type="PROSITE" id="PS50009">
    <property type="entry name" value="RASGEF_CAT"/>
    <property type="match status" value="1"/>
</dbReference>
<evidence type="ECO:0000256" key="7">
    <source>
        <dbReference type="ARBA" id="ARBA00023015"/>
    </source>
</evidence>
<dbReference type="InterPro" id="IPR023578">
    <property type="entry name" value="Ras_GEF_dom_sf"/>
</dbReference>
<dbReference type="SMART" id="SM00399">
    <property type="entry name" value="ZnF_C4"/>
    <property type="match status" value="1"/>
</dbReference>
<dbReference type="PROSITE" id="PS00031">
    <property type="entry name" value="NUCLEAR_REC_DBD_1"/>
    <property type="match status" value="1"/>
</dbReference>
<evidence type="ECO:0000256" key="9">
    <source>
        <dbReference type="ARBA" id="ARBA00023163"/>
    </source>
</evidence>
<reference evidence="19 20" key="1">
    <citation type="submission" date="2013-05" db="EMBL/GenBank/DDBJ databases">
        <title>Draft genome of the parasitic nematode Anyclostoma ceylanicum.</title>
        <authorList>
            <person name="Mitreva M."/>
        </authorList>
    </citation>
    <scope>NUCLEOTIDE SEQUENCE [LARGE SCALE GENOMIC DNA]</scope>
</reference>
<accession>A0A0D6MAM3</accession>
<dbReference type="Gene3D" id="3.30.50.10">
    <property type="entry name" value="Erythroid Transcription Factor GATA-1, subunit A"/>
    <property type="match status" value="1"/>
</dbReference>
<dbReference type="PRINTS" id="PR00047">
    <property type="entry name" value="STROIDFINGER"/>
</dbReference>
<dbReference type="InterPro" id="IPR013088">
    <property type="entry name" value="Znf_NHR/GATA"/>
</dbReference>
<dbReference type="CDD" id="cd06224">
    <property type="entry name" value="REM"/>
    <property type="match status" value="1"/>
</dbReference>
<dbReference type="InterPro" id="IPR000651">
    <property type="entry name" value="Ras-like_Gua-exchang_fac_N"/>
</dbReference>
<dbReference type="SUPFAM" id="SSF57716">
    <property type="entry name" value="Glucocorticoid receptor-like (DNA-binding domain)"/>
    <property type="match status" value="1"/>
</dbReference>
<dbReference type="PROSITE" id="PS51843">
    <property type="entry name" value="NR_LBD"/>
    <property type="match status" value="1"/>
</dbReference>
<dbReference type="Gene3D" id="1.10.840.10">
    <property type="entry name" value="Ras guanine-nucleotide exchange factors catalytic domain"/>
    <property type="match status" value="1"/>
</dbReference>
<evidence type="ECO:0000256" key="13">
    <source>
        <dbReference type="SAM" id="MobiDB-lite"/>
    </source>
</evidence>
<dbReference type="PANTHER" id="PTHR23113">
    <property type="entry name" value="GUANINE NUCLEOTIDE EXCHANGE FACTOR"/>
    <property type="match status" value="1"/>
</dbReference>
<dbReference type="InterPro" id="IPR000536">
    <property type="entry name" value="Nucl_hrmn_rcpt_lig-bd"/>
</dbReference>
<dbReference type="Pfam" id="PF00104">
    <property type="entry name" value="Hormone_recep"/>
    <property type="match status" value="1"/>
</dbReference>
<dbReference type="Gene3D" id="1.20.870.10">
    <property type="entry name" value="Son of sevenless (SoS) protein Chain: S domain 1"/>
    <property type="match status" value="1"/>
</dbReference>
<evidence type="ECO:0000256" key="8">
    <source>
        <dbReference type="ARBA" id="ARBA00023125"/>
    </source>
</evidence>
<keyword evidence="10" id="KW-0675">Receptor</keyword>
<evidence type="ECO:0000256" key="2">
    <source>
        <dbReference type="ARBA" id="ARBA00005993"/>
    </source>
</evidence>
<dbReference type="SMART" id="SM00314">
    <property type="entry name" value="RA"/>
    <property type="match status" value="1"/>
</dbReference>
<dbReference type="InterPro" id="IPR049636">
    <property type="entry name" value="HNF4-like_DBD"/>
</dbReference>
<dbReference type="InterPro" id="IPR019804">
    <property type="entry name" value="Ras_G-nucl-exch_fac_CS"/>
</dbReference>
<dbReference type="PROSITE" id="PS50200">
    <property type="entry name" value="RA"/>
    <property type="match status" value="1"/>
</dbReference>
<dbReference type="GO" id="GO:0003700">
    <property type="term" value="F:DNA-binding transcription factor activity"/>
    <property type="evidence" value="ECO:0007669"/>
    <property type="project" value="InterPro"/>
</dbReference>
<dbReference type="Pfam" id="PF00617">
    <property type="entry name" value="RasGEF"/>
    <property type="match status" value="1"/>
</dbReference>
<dbReference type="InterPro" id="IPR036964">
    <property type="entry name" value="RASGEF_cat_dom_sf"/>
</dbReference>
<keyword evidence="7" id="KW-0805">Transcription regulation</keyword>
<dbReference type="SMART" id="SM00147">
    <property type="entry name" value="RasGEF"/>
    <property type="match status" value="1"/>
</dbReference>
<dbReference type="InterPro" id="IPR001628">
    <property type="entry name" value="Znf_hrmn_rcpt"/>
</dbReference>
<feature type="region of interest" description="Disordered" evidence="13">
    <location>
        <begin position="865"/>
        <end position="894"/>
    </location>
</feature>
<sequence length="1353" mass="152194">MEVNSLLELTYVAPTETVQHNYSASVSNCPVSIDAVYAVYLKKVRYVPPPGYDGVPSSIVTRLQRYRAIDPDRPQLQCPCPGSDHLQWESVKERVIKAGTMEKLVECLVGADGTMDSRHFNVFFATYRAFAEPINVLDSSIRSILICWLDMYPEDFYDPDCDFSMLTNLLDFGQRSKLSDLRAKSRKLLERFKHIQEEGGMIAALPSLDQLAYAFGYDASEYSKNPQERVKMFDVGNENCVQIAEQLTFWDAELFRELIIHQCQGCVWSKRHRLPNEKVYTVKATIDQFNAVSQRVMTSIVLPDCRPDFRAKIIAKWIDIARELRALKNFSSLKAVLSSLQSEPVHRLKSEGTAKSSPLRRPQLVQNCRRTKSDVNLAECQGTVPYLGSFLTDLTMIDQCTQDFTEDGLINFEKRRKEFEVLAKLRLFQSAARAYHIPMDRVFCAWFHFLPCLSEKECFNRSLEIEQPTVVSTPDLNSRHNTSQSNGNSNVLAKSLLSERGRRGYWRKKMLLQVGASLSASLLSFADDQLNEHCWKKRDIDALPRPICSTFGHDRAVVRCKTHPSAARSRRFFRSRRVCLHVTSTFSNTLARLFNSSKLSEDGNANVSHSHSHSHSHSQSSYADPVIESSLAALSPMAVRLSSDGCTNYEEWIDGRVDGGPPGPVSLSRTLSRTAPGVQSFTAPSTPASSVSYKGCEFSPLDVFPHKRAYSGDSTQELEASMSATMPEGHVMTIHAWSVVTHQVVAHPFRITLGEDCIKVIVNLASIQASTCSSSSYQSSGPQADTGSFHLARVGLDDECQSSAGCANYKCIKVKNGDRMNELITRALEKHLIESQEDEYCLVQLLPNGGEFQLPDKCNPYYAVAPDPSSPIRRKDGAKGDGSTPQVGPATKKLNKMKKVESSEIFRKMSCILYMDTSPLSDPEASEFKDNFEAEITTNPENGLNCYAAASCETLTTPATTTRPTIVKKFRNVRKSNIYSCVVCGDKPTGYHYDVLSCNGCKTFFRRTIINNRKFHCTKGGKCQFNKGIQFPHRAVESSPQGEIEGPTALAEVDSSQDSTTVEESCPYLPSGTVLPNLWQLDLRSTDDFQLMNIVDALVNREHSTKHLRRLDYPIFCESTLKKILKEPSIIGRLKFDKVPSHSQIDSYRENPIKFWMVADLFLAVEYAKTFKCFATLCESDQQKLLGHAGGLIQIASQAFYTLEQKEESITFPDGINALRLQLQNRRYQFEKYYRETYSRPVAVIRSLSMTREQFALFKAILLFSPNDLDLTPQGRAEIDIERERLTFILRKCLLQELGPGLGTEKLANILLAIASFVDIAEKRRNYLEVCDLMATINLSSLAKSVYLKRFDL</sequence>
<dbReference type="GO" id="GO:0005634">
    <property type="term" value="C:nucleus"/>
    <property type="evidence" value="ECO:0007669"/>
    <property type="project" value="UniProtKB-SubCell"/>
</dbReference>
<evidence type="ECO:0000256" key="4">
    <source>
        <dbReference type="ARBA" id="ARBA00022723"/>
    </source>
</evidence>
<dbReference type="SMART" id="SM00430">
    <property type="entry name" value="HOLI"/>
    <property type="match status" value="1"/>
</dbReference>
<dbReference type="InterPro" id="IPR001895">
    <property type="entry name" value="RASGEF_cat_dom"/>
</dbReference>
<feature type="domain" description="Ras-GEF" evidence="14">
    <location>
        <begin position="239"/>
        <end position="468"/>
    </location>
</feature>
<evidence type="ECO:0000313" key="19">
    <source>
        <dbReference type="EMBL" id="EPB79691.1"/>
    </source>
</evidence>
<proteinExistence type="inferred from homology"/>
<evidence type="ECO:0000313" key="20">
    <source>
        <dbReference type="Proteomes" id="UP000054495"/>
    </source>
</evidence>
<comment type="subcellular location">
    <subcellularLocation>
        <location evidence="1">Nucleus</location>
    </subcellularLocation>
</comment>
<evidence type="ECO:0000256" key="11">
    <source>
        <dbReference type="ARBA" id="ARBA00023242"/>
    </source>
</evidence>
<evidence type="ECO:0000259" key="14">
    <source>
        <dbReference type="PROSITE" id="PS50009"/>
    </source>
</evidence>
<evidence type="ECO:0000256" key="12">
    <source>
        <dbReference type="PROSITE-ProRule" id="PRU00168"/>
    </source>
</evidence>
<organism evidence="19 20">
    <name type="scientific">Ancylostoma ceylanicum</name>
    <dbReference type="NCBI Taxonomy" id="53326"/>
    <lineage>
        <taxon>Eukaryota</taxon>
        <taxon>Metazoa</taxon>
        <taxon>Ecdysozoa</taxon>
        <taxon>Nematoda</taxon>
        <taxon>Chromadorea</taxon>
        <taxon>Rhabditida</taxon>
        <taxon>Rhabditina</taxon>
        <taxon>Rhabditomorpha</taxon>
        <taxon>Strongyloidea</taxon>
        <taxon>Ancylostomatidae</taxon>
        <taxon>Ancylostomatinae</taxon>
        <taxon>Ancylostoma</taxon>
    </lineage>
</organism>
<keyword evidence="6" id="KW-0862">Zinc</keyword>
<comment type="similarity">
    <text evidence="2">Belongs to the nuclear hormone receptor family.</text>
</comment>
<dbReference type="InterPro" id="IPR000159">
    <property type="entry name" value="RA_dom"/>
</dbReference>
<dbReference type="EMBL" id="KE124790">
    <property type="protein sequence ID" value="EPB79691.1"/>
    <property type="molecule type" value="Genomic_DNA"/>
</dbReference>
<dbReference type="PROSITE" id="PS00720">
    <property type="entry name" value="RASGEF"/>
    <property type="match status" value="1"/>
</dbReference>
<dbReference type="GO" id="GO:0005886">
    <property type="term" value="C:plasma membrane"/>
    <property type="evidence" value="ECO:0007669"/>
    <property type="project" value="TreeGrafter"/>
</dbReference>
<dbReference type="Proteomes" id="UP000054495">
    <property type="component" value="Unassembled WGS sequence"/>
</dbReference>
<evidence type="ECO:0000259" key="15">
    <source>
        <dbReference type="PROSITE" id="PS50200"/>
    </source>
</evidence>
<dbReference type="SUPFAM" id="SSF48508">
    <property type="entry name" value="Nuclear receptor ligand-binding domain"/>
    <property type="match status" value="1"/>
</dbReference>
<dbReference type="InterPro" id="IPR029071">
    <property type="entry name" value="Ubiquitin-like_domsf"/>
</dbReference>
<dbReference type="Pfam" id="PF00618">
    <property type="entry name" value="RasGEF_N"/>
    <property type="match status" value="1"/>
</dbReference>
<dbReference type="PROSITE" id="PS50212">
    <property type="entry name" value="RASGEF_NTER"/>
    <property type="match status" value="1"/>
</dbReference>
<dbReference type="GO" id="GO:0007265">
    <property type="term" value="P:Ras protein signal transduction"/>
    <property type="evidence" value="ECO:0007669"/>
    <property type="project" value="TreeGrafter"/>
</dbReference>
<dbReference type="InterPro" id="IPR035500">
    <property type="entry name" value="NHR-like_dom_sf"/>
</dbReference>
<dbReference type="GO" id="GO:0008270">
    <property type="term" value="F:zinc ion binding"/>
    <property type="evidence" value="ECO:0007669"/>
    <property type="project" value="UniProtKB-KW"/>
</dbReference>
<feature type="domain" description="N-terminal Ras-GEF" evidence="16">
    <location>
        <begin position="92"/>
        <end position="193"/>
    </location>
</feature>
<dbReference type="PROSITE" id="PS51030">
    <property type="entry name" value="NUCLEAR_REC_DBD_2"/>
    <property type="match status" value="1"/>
</dbReference>
<evidence type="ECO:0000256" key="6">
    <source>
        <dbReference type="ARBA" id="ARBA00022833"/>
    </source>
</evidence>
<evidence type="ECO:0000256" key="1">
    <source>
        <dbReference type="ARBA" id="ARBA00004123"/>
    </source>
</evidence>